<dbReference type="Proteomes" id="UP000050349">
    <property type="component" value="Unassembled WGS sequence"/>
</dbReference>
<dbReference type="RefSeq" id="WP_057398901.1">
    <property type="nucleotide sequence ID" value="NZ_LJXB01000084.1"/>
</dbReference>
<evidence type="ECO:0000313" key="2">
    <source>
        <dbReference type="EMBL" id="KPU57675.1"/>
    </source>
</evidence>
<comment type="caution">
    <text evidence="2">The sequence shown here is derived from an EMBL/GenBank/DDBJ whole genome shotgun (WGS) entry which is preliminary data.</text>
</comment>
<evidence type="ECO:0000256" key="1">
    <source>
        <dbReference type="SAM" id="Phobius"/>
    </source>
</evidence>
<organism evidence="2 3">
    <name type="scientific">Pseudomonas fluorescens</name>
    <dbReference type="NCBI Taxonomy" id="294"/>
    <lineage>
        <taxon>Bacteria</taxon>
        <taxon>Pseudomonadati</taxon>
        <taxon>Pseudomonadota</taxon>
        <taxon>Gammaproteobacteria</taxon>
        <taxon>Pseudomonadales</taxon>
        <taxon>Pseudomonadaceae</taxon>
        <taxon>Pseudomonas</taxon>
    </lineage>
</organism>
<feature type="transmembrane region" description="Helical" evidence="1">
    <location>
        <begin position="12"/>
        <end position="37"/>
    </location>
</feature>
<keyword evidence="1" id="KW-0812">Transmembrane</keyword>
<reference evidence="2 3" key="1">
    <citation type="submission" date="2015-09" db="EMBL/GenBank/DDBJ databases">
        <authorList>
            <person name="Jackson K.R."/>
            <person name="Lunt B.L."/>
            <person name="Fisher J.N.B."/>
            <person name="Gardner A.V."/>
            <person name="Bailey M.E."/>
            <person name="Deus L.M."/>
            <person name="Earl A.S."/>
            <person name="Gibby P.D."/>
            <person name="Hartmann K.A."/>
            <person name="Liu J.E."/>
            <person name="Manci A.M."/>
            <person name="Nielsen D.A."/>
            <person name="Solomon M.B."/>
            <person name="Breakwell D.P."/>
            <person name="Burnett S.H."/>
            <person name="Grose J.H."/>
        </authorList>
    </citation>
    <scope>NUCLEOTIDE SEQUENCE [LARGE SCALE GENOMIC DNA]</scope>
    <source>
        <strain evidence="2 3">S613</strain>
    </source>
</reference>
<feature type="transmembrane region" description="Helical" evidence="1">
    <location>
        <begin position="145"/>
        <end position="167"/>
    </location>
</feature>
<keyword evidence="1" id="KW-0472">Membrane</keyword>
<accession>A0A0P8WVE5</accession>
<gene>
    <name evidence="2" type="ORF">AN403_1922</name>
</gene>
<proteinExistence type="predicted"/>
<dbReference type="AlphaFoldDB" id="A0A0P8WVE5"/>
<sequence>MRIKDLYIPPGYVAGVGEIVFCVIVFFFLVFASTYMLGDVKEIPSLPERLVVESAYIYRDVSQSKSDSYLYLKVGLDDDAYNYTIVARSSDLRYLDLRKSKKLWVAVDSDRSKRFIWWVYDFDNKLIVSRKEILDWIRRYNSRNYFVAILGAVSSLYLFLIIVRNGVWNRVVAKRNAHESGAD</sequence>
<evidence type="ECO:0000313" key="3">
    <source>
        <dbReference type="Proteomes" id="UP000050349"/>
    </source>
</evidence>
<dbReference type="EMBL" id="LJXB01000084">
    <property type="protein sequence ID" value="KPU57675.1"/>
    <property type="molecule type" value="Genomic_DNA"/>
</dbReference>
<dbReference type="PATRIC" id="fig|294.162.peg.4042"/>
<dbReference type="OrthoDB" id="7006800at2"/>
<protein>
    <submittedName>
        <fullName evidence="2">Uncharacterized protein</fullName>
    </submittedName>
</protein>
<keyword evidence="1" id="KW-1133">Transmembrane helix</keyword>
<name>A0A0P8WVE5_PSEFL</name>